<evidence type="ECO:0000313" key="3">
    <source>
        <dbReference type="Proteomes" id="UP000801428"/>
    </source>
</evidence>
<feature type="compositionally biased region" description="Low complexity" evidence="1">
    <location>
        <begin position="1"/>
        <end position="16"/>
    </location>
</feature>
<name>A0A9P4T9A8_CURKU</name>
<keyword evidence="3" id="KW-1185">Reference proteome</keyword>
<reference evidence="2" key="1">
    <citation type="submission" date="2019-04" db="EMBL/GenBank/DDBJ databases">
        <title>Sequencing of skin fungus with MAO and IRED activity.</title>
        <authorList>
            <person name="Marsaioli A.J."/>
            <person name="Bonatto J.M.C."/>
            <person name="Reis Junior O."/>
        </authorList>
    </citation>
    <scope>NUCLEOTIDE SEQUENCE</scope>
    <source>
        <strain evidence="2">30M1</strain>
    </source>
</reference>
<dbReference type="OrthoDB" id="3799596at2759"/>
<dbReference type="Proteomes" id="UP000801428">
    <property type="component" value="Unassembled WGS sequence"/>
</dbReference>
<comment type="caution">
    <text evidence="2">The sequence shown here is derived from an EMBL/GenBank/DDBJ whole genome shotgun (WGS) entry which is preliminary data.</text>
</comment>
<proteinExistence type="predicted"/>
<evidence type="ECO:0000256" key="1">
    <source>
        <dbReference type="SAM" id="MobiDB-lite"/>
    </source>
</evidence>
<gene>
    <name evidence="2" type="ORF">E8E13_001085</name>
</gene>
<protein>
    <submittedName>
        <fullName evidence="2">Uncharacterized protein</fullName>
    </submittedName>
</protein>
<dbReference type="EMBL" id="SWKU01000017">
    <property type="protein sequence ID" value="KAF2999215.1"/>
    <property type="molecule type" value="Genomic_DNA"/>
</dbReference>
<evidence type="ECO:0000313" key="2">
    <source>
        <dbReference type="EMBL" id="KAF2999215.1"/>
    </source>
</evidence>
<sequence length="242" mass="26645">MYSPSVGSLSPRSSASTQQALSPRVSMLRHTTTQQAFRDSFGPDVAATSKPERVFDACKMRRDSFISPISMRSQSVHSSSPRSYQQQAASPALPCIQIANGTEFETESPISPTGTMLSYASNRAVDSGLLAVPALSEPQVAEYRFWVPCGRRVCGFGCGGVQEGESAAAKRLFREVESVTEQQDESEENVHQGEDDQFDQTAPVVAEEQARYNCPSTSFTKPIDEWRRFLVNKERDVSVAKF</sequence>
<feature type="region of interest" description="Disordered" evidence="1">
    <location>
        <begin position="1"/>
        <end position="27"/>
    </location>
</feature>
<dbReference type="AlphaFoldDB" id="A0A9P4T9A8"/>
<organism evidence="2 3">
    <name type="scientific">Curvularia kusanoi</name>
    <name type="common">Cochliobolus kusanoi</name>
    <dbReference type="NCBI Taxonomy" id="90978"/>
    <lineage>
        <taxon>Eukaryota</taxon>
        <taxon>Fungi</taxon>
        <taxon>Dikarya</taxon>
        <taxon>Ascomycota</taxon>
        <taxon>Pezizomycotina</taxon>
        <taxon>Dothideomycetes</taxon>
        <taxon>Pleosporomycetidae</taxon>
        <taxon>Pleosporales</taxon>
        <taxon>Pleosporineae</taxon>
        <taxon>Pleosporaceae</taxon>
        <taxon>Curvularia</taxon>
    </lineage>
</organism>
<accession>A0A9P4T9A8</accession>
<feature type="region of interest" description="Disordered" evidence="1">
    <location>
        <begin position="179"/>
        <end position="198"/>
    </location>
</feature>